<evidence type="ECO:0000313" key="1">
    <source>
        <dbReference type="EMBL" id="RHY30835.1"/>
    </source>
</evidence>
<dbReference type="AlphaFoldDB" id="A0A3R6YAB6"/>
<dbReference type="EMBL" id="QUSY01000270">
    <property type="protein sequence ID" value="RHY30835.1"/>
    <property type="molecule type" value="Genomic_DNA"/>
</dbReference>
<name>A0A3R6YAB6_9STRA</name>
<evidence type="ECO:0000313" key="2">
    <source>
        <dbReference type="Proteomes" id="UP000285060"/>
    </source>
</evidence>
<dbReference type="Proteomes" id="UP000285060">
    <property type="component" value="Unassembled WGS sequence"/>
</dbReference>
<sequence>MASCASADTATKMKLQAIESTQTTHAQVMEKELGKLAEDNRKKATDHKRDLDDLAVCVNAAVDRLYVWVHFVTDAIHLACSPDAPTDSTTYQNVDKCMRSGMQALALLLDNLVASVAVDSTGDGRSVLPLVRLVRESIVEAKALACIGVLFGRFGRVQVTANALATALDGTLAPRRADTTHAHGGWTSHGMMRSCGCTDTKGAVGRQAKEIQDLNLLHTVAKALTTKVDYVFNNTQAVARSSLEIERLANSVVSHDEFVVLAERLKRKPDANDIRAYVRQKISSLKLAQTDTNSDAPLLGSVPVRCMSCQNVVEAKVQPAASHEAKQREVLPFTTSSMRHVQKHKLDAMMKAKASPK</sequence>
<comment type="caution">
    <text evidence="1">The sequence shown here is derived from an EMBL/GenBank/DDBJ whole genome shotgun (WGS) entry which is preliminary data.</text>
</comment>
<organism evidence="1 2">
    <name type="scientific">Aphanomyces invadans</name>
    <dbReference type="NCBI Taxonomy" id="157072"/>
    <lineage>
        <taxon>Eukaryota</taxon>
        <taxon>Sar</taxon>
        <taxon>Stramenopiles</taxon>
        <taxon>Oomycota</taxon>
        <taxon>Saprolegniomycetes</taxon>
        <taxon>Saprolegniales</taxon>
        <taxon>Verrucalvaceae</taxon>
        <taxon>Aphanomyces</taxon>
    </lineage>
</organism>
<proteinExistence type="predicted"/>
<accession>A0A3R6YAB6</accession>
<dbReference type="VEuPathDB" id="FungiDB:H310_06634"/>
<keyword evidence="2" id="KW-1185">Reference proteome</keyword>
<gene>
    <name evidence="1" type="ORF">DYB32_003978</name>
</gene>
<reference evidence="1 2" key="1">
    <citation type="submission" date="2018-08" db="EMBL/GenBank/DDBJ databases">
        <title>Aphanomyces genome sequencing and annotation.</title>
        <authorList>
            <person name="Minardi D."/>
            <person name="Oidtmann B."/>
            <person name="Van Der Giezen M."/>
            <person name="Studholme D.J."/>
        </authorList>
    </citation>
    <scope>NUCLEOTIDE SEQUENCE [LARGE SCALE GENOMIC DNA]</scope>
    <source>
        <strain evidence="1 2">NJM0002</strain>
    </source>
</reference>
<protein>
    <submittedName>
        <fullName evidence="1">Uncharacterized protein</fullName>
    </submittedName>
</protein>